<dbReference type="InterPro" id="IPR011989">
    <property type="entry name" value="ARM-like"/>
</dbReference>
<evidence type="ECO:0000259" key="7">
    <source>
        <dbReference type="PROSITE" id="PS50166"/>
    </source>
</evidence>
<evidence type="ECO:0000313" key="9">
    <source>
        <dbReference type="Proteomes" id="UP001374535"/>
    </source>
</evidence>
<feature type="domain" description="Importin N-terminal" evidence="7">
    <location>
        <begin position="23"/>
        <end position="80"/>
    </location>
</feature>
<keyword evidence="9" id="KW-1185">Reference proteome</keyword>
<dbReference type="SMART" id="SM00913">
    <property type="entry name" value="IBN_N"/>
    <property type="match status" value="1"/>
</dbReference>
<dbReference type="PANTHER" id="PTHR10527">
    <property type="entry name" value="IMPORTIN BETA"/>
    <property type="match status" value="1"/>
</dbReference>
<dbReference type="GO" id="GO:0005737">
    <property type="term" value="C:cytoplasm"/>
    <property type="evidence" value="ECO:0007669"/>
    <property type="project" value="UniProtKB-SubCell"/>
</dbReference>
<dbReference type="Pfam" id="PF02985">
    <property type="entry name" value="HEAT"/>
    <property type="match status" value="1"/>
</dbReference>
<dbReference type="EMBL" id="CP144691">
    <property type="protein sequence ID" value="WVY93283.1"/>
    <property type="molecule type" value="Genomic_DNA"/>
</dbReference>
<evidence type="ECO:0000256" key="4">
    <source>
        <dbReference type="ARBA" id="ARBA00022737"/>
    </source>
</evidence>
<reference evidence="8 9" key="1">
    <citation type="journal article" date="2023" name="Life. Sci Alliance">
        <title>Evolutionary insights into 3D genome organization and epigenetic landscape of Vigna mungo.</title>
        <authorList>
            <person name="Junaid A."/>
            <person name="Singh B."/>
            <person name="Bhatia S."/>
        </authorList>
    </citation>
    <scope>NUCLEOTIDE SEQUENCE [LARGE SCALE GENOMIC DNA]</scope>
    <source>
        <strain evidence="8">Urdbean</strain>
    </source>
</reference>
<dbReference type="PROSITE" id="PS50077">
    <property type="entry name" value="HEAT_REPEAT"/>
    <property type="match status" value="1"/>
</dbReference>
<dbReference type="GO" id="GO:0006606">
    <property type="term" value="P:protein import into nucleus"/>
    <property type="evidence" value="ECO:0007669"/>
    <property type="project" value="InterPro"/>
</dbReference>
<dbReference type="GO" id="GO:0031267">
    <property type="term" value="F:small GTPase binding"/>
    <property type="evidence" value="ECO:0007669"/>
    <property type="project" value="InterPro"/>
</dbReference>
<protein>
    <recommendedName>
        <fullName evidence="7">Importin N-terminal domain-containing protein</fullName>
    </recommendedName>
</protein>
<evidence type="ECO:0000256" key="3">
    <source>
        <dbReference type="ARBA" id="ARBA00022490"/>
    </source>
</evidence>
<dbReference type="InterPro" id="IPR000357">
    <property type="entry name" value="HEAT"/>
</dbReference>
<dbReference type="PROSITE" id="PS50166">
    <property type="entry name" value="IMPORTIN_B_NT"/>
    <property type="match status" value="1"/>
</dbReference>
<gene>
    <name evidence="8" type="ORF">V8G54_032371</name>
</gene>
<keyword evidence="3" id="KW-0963">Cytoplasm</keyword>
<dbReference type="Gene3D" id="1.25.10.10">
    <property type="entry name" value="Leucine-rich Repeat Variant"/>
    <property type="match status" value="3"/>
</dbReference>
<organism evidence="8 9">
    <name type="scientific">Vigna mungo</name>
    <name type="common">Black gram</name>
    <name type="synonym">Phaseolus mungo</name>
    <dbReference type="NCBI Taxonomy" id="3915"/>
    <lineage>
        <taxon>Eukaryota</taxon>
        <taxon>Viridiplantae</taxon>
        <taxon>Streptophyta</taxon>
        <taxon>Embryophyta</taxon>
        <taxon>Tracheophyta</taxon>
        <taxon>Spermatophyta</taxon>
        <taxon>Magnoliopsida</taxon>
        <taxon>eudicotyledons</taxon>
        <taxon>Gunneridae</taxon>
        <taxon>Pentapetalae</taxon>
        <taxon>rosids</taxon>
        <taxon>fabids</taxon>
        <taxon>Fabales</taxon>
        <taxon>Fabaceae</taxon>
        <taxon>Papilionoideae</taxon>
        <taxon>50 kb inversion clade</taxon>
        <taxon>NPAAA clade</taxon>
        <taxon>indigoferoid/millettioid clade</taxon>
        <taxon>Phaseoleae</taxon>
        <taxon>Vigna</taxon>
    </lineage>
</organism>
<evidence type="ECO:0000256" key="6">
    <source>
        <dbReference type="PROSITE-ProRule" id="PRU00103"/>
    </source>
</evidence>
<keyword evidence="2" id="KW-0813">Transport</keyword>
<evidence type="ECO:0000256" key="5">
    <source>
        <dbReference type="ARBA" id="ARBA00022927"/>
    </source>
</evidence>
<accession>A0AAQ3RHU0</accession>
<dbReference type="Pfam" id="PF03810">
    <property type="entry name" value="IBN_N"/>
    <property type="match status" value="1"/>
</dbReference>
<dbReference type="Proteomes" id="UP001374535">
    <property type="component" value="Chromosome 10"/>
</dbReference>
<feature type="repeat" description="HEAT" evidence="6">
    <location>
        <begin position="243"/>
        <end position="281"/>
    </location>
</feature>
<evidence type="ECO:0000256" key="2">
    <source>
        <dbReference type="ARBA" id="ARBA00022448"/>
    </source>
</evidence>
<dbReference type="InterPro" id="IPR016024">
    <property type="entry name" value="ARM-type_fold"/>
</dbReference>
<keyword evidence="4" id="KW-0677">Repeat</keyword>
<keyword evidence="5" id="KW-0653">Protein transport</keyword>
<dbReference type="SUPFAM" id="SSF48371">
    <property type="entry name" value="ARM repeat"/>
    <property type="match status" value="1"/>
</dbReference>
<evidence type="ECO:0000313" key="8">
    <source>
        <dbReference type="EMBL" id="WVY93283.1"/>
    </source>
</evidence>
<proteinExistence type="predicted"/>
<dbReference type="InterPro" id="IPR001494">
    <property type="entry name" value="Importin-beta_N"/>
</dbReference>
<dbReference type="GO" id="GO:0005634">
    <property type="term" value="C:nucleus"/>
    <property type="evidence" value="ECO:0007669"/>
    <property type="project" value="UniProtKB-SubCell"/>
</dbReference>
<comment type="subcellular location">
    <subcellularLocation>
        <location evidence="1">Cytoplasm</location>
    </subcellularLocation>
</comment>
<evidence type="ECO:0000256" key="1">
    <source>
        <dbReference type="ARBA" id="ARBA00004496"/>
    </source>
</evidence>
<dbReference type="InterPro" id="IPR040122">
    <property type="entry name" value="Importin_beta"/>
</dbReference>
<dbReference type="InterPro" id="IPR021133">
    <property type="entry name" value="HEAT_type_2"/>
</dbReference>
<sequence>MAQSLELLLIQFLMPDNDARRQAEDQIKRLAKDPQVVPALVQHMRTAKTPNVRQLAAVLLRKKITGHWAKLSPQLKQLIKFREFIPSILNVSRQCLASGEEDVAILAFEIFDELIESPAPLLGDSVKSIVQFSLEVCSSQNLESNTRHQSSTLKKHKLIIPILQVLCPLLAESTNENEDDDLAPDRAAAEVIDTMALNIPKHVFQPVFEFSSVSCQNANPKFREASVTALGCLELMKSKLEPVLHIVLGALRDPEQMVRGAASFALGQFAEHLQPEIVSHYESVLPCILNALEDASDEVKSAIGSIASAAEQAFIPYAERVLELMKSFMVLTNDEDLRSRARATELVGIVAMSVGRVRMEPILPPYIEAAISYLPHVVPLAFSSCNLDDGSAVDIDECDDEVANGFGGVSSDDEAHDEPRVRNISIRTGVLDEKAAATQALGLFAQHTKTSFAPYPLTDFFNSLVPVILLSRQQNNHNCYV</sequence>
<name>A0AAQ3RHU0_VIGMU</name>
<dbReference type="AlphaFoldDB" id="A0AAQ3RHU0"/>